<gene>
    <name evidence="2" type="ORF">JYU34_012812</name>
</gene>
<keyword evidence="3" id="KW-1185">Reference proteome</keyword>
<name>A0ABQ7QC78_PLUXY</name>
<organism evidence="2 3">
    <name type="scientific">Plutella xylostella</name>
    <name type="common">Diamondback moth</name>
    <name type="synonym">Plutella maculipennis</name>
    <dbReference type="NCBI Taxonomy" id="51655"/>
    <lineage>
        <taxon>Eukaryota</taxon>
        <taxon>Metazoa</taxon>
        <taxon>Ecdysozoa</taxon>
        <taxon>Arthropoda</taxon>
        <taxon>Hexapoda</taxon>
        <taxon>Insecta</taxon>
        <taxon>Pterygota</taxon>
        <taxon>Neoptera</taxon>
        <taxon>Endopterygota</taxon>
        <taxon>Lepidoptera</taxon>
        <taxon>Glossata</taxon>
        <taxon>Ditrysia</taxon>
        <taxon>Yponomeutoidea</taxon>
        <taxon>Plutellidae</taxon>
        <taxon>Plutella</taxon>
    </lineage>
</organism>
<evidence type="ECO:0000313" key="3">
    <source>
        <dbReference type="Proteomes" id="UP000823941"/>
    </source>
</evidence>
<dbReference type="Proteomes" id="UP000823941">
    <property type="component" value="Chromosome 17"/>
</dbReference>
<reference evidence="2 3" key="1">
    <citation type="submission" date="2021-06" db="EMBL/GenBank/DDBJ databases">
        <title>A haploid diamondback moth (Plutella xylostella L.) genome assembly resolves 31 chromosomes and identifies a diamide resistance mutation.</title>
        <authorList>
            <person name="Ward C.M."/>
            <person name="Perry K.D."/>
            <person name="Baker G."/>
            <person name="Powis K."/>
            <person name="Heckel D.G."/>
            <person name="Baxter S.W."/>
        </authorList>
    </citation>
    <scope>NUCLEOTIDE SEQUENCE [LARGE SCALE GENOMIC DNA]</scope>
    <source>
        <strain evidence="2 3">LV</strain>
        <tissue evidence="2">Single pupa</tissue>
    </source>
</reference>
<dbReference type="Gene3D" id="3.30.70.1820">
    <property type="entry name" value="L1 transposable element, RRM domain"/>
    <property type="match status" value="1"/>
</dbReference>
<evidence type="ECO:0000313" key="2">
    <source>
        <dbReference type="EMBL" id="KAG7302832.1"/>
    </source>
</evidence>
<proteinExistence type="predicted"/>
<feature type="region of interest" description="Disordered" evidence="1">
    <location>
        <begin position="222"/>
        <end position="247"/>
    </location>
</feature>
<sequence length="247" mass="27137">MENIKDTITDMMGQLNARMAAFEAQIAKSPASPSASGLAAEFAAFRCFTMSAFNMLHKQVEMLAKGMDHLDMRSRRKILLIHGVPEGKKEDVANTAVQTLASRYEESKLLCLDDITRSHRMGRVGDKPRPILVKFKDLALRNKVWYSKTKLKGSGVTLSEFLTRPRHEAFMAARQRVGVKQCWTRDGCVVVLGADGKQHRVVSLAELDQVCPPASQNVDVVAPKASSSKAADAPVASGRAKRVVSKK</sequence>
<evidence type="ECO:0000256" key="1">
    <source>
        <dbReference type="SAM" id="MobiDB-lite"/>
    </source>
</evidence>
<dbReference type="EMBL" id="JAHIBW010000017">
    <property type="protein sequence ID" value="KAG7302832.1"/>
    <property type="molecule type" value="Genomic_DNA"/>
</dbReference>
<comment type="caution">
    <text evidence="2">The sequence shown here is derived from an EMBL/GenBank/DDBJ whole genome shotgun (WGS) entry which is preliminary data.</text>
</comment>
<accession>A0ABQ7QC78</accession>
<feature type="compositionally biased region" description="Low complexity" evidence="1">
    <location>
        <begin position="222"/>
        <end position="237"/>
    </location>
</feature>
<protein>
    <submittedName>
        <fullName evidence="2">Uncharacterized protein</fullName>
    </submittedName>
</protein>